<evidence type="ECO:0000256" key="15">
    <source>
        <dbReference type="RuleBase" id="RU004169"/>
    </source>
</evidence>
<reference evidence="18" key="1">
    <citation type="submission" date="2025-08" db="UniProtKB">
        <authorList>
            <consortium name="RefSeq"/>
        </authorList>
    </citation>
    <scope>IDENTIFICATION</scope>
    <source>
        <tissue evidence="18">Muscle</tissue>
    </source>
</reference>
<evidence type="ECO:0000256" key="5">
    <source>
        <dbReference type="ARBA" id="ARBA00011738"/>
    </source>
</evidence>
<dbReference type="GO" id="GO:0006782">
    <property type="term" value="P:protoporphyrinogen IX biosynthetic process"/>
    <property type="evidence" value="ECO:0007669"/>
    <property type="project" value="UniProtKB-UniPathway"/>
</dbReference>
<accession>A0A6J3K697</accession>
<dbReference type="Gene3D" id="3.20.20.210">
    <property type="match status" value="1"/>
</dbReference>
<dbReference type="GeneID" id="117232472"/>
<dbReference type="Pfam" id="PF01208">
    <property type="entry name" value="URO-D"/>
    <property type="match status" value="1"/>
</dbReference>
<keyword evidence="17" id="KW-1185">Reference proteome</keyword>
<evidence type="ECO:0000256" key="2">
    <source>
        <dbReference type="ARBA" id="ARBA00004514"/>
    </source>
</evidence>
<dbReference type="RefSeq" id="XP_033347714.1">
    <property type="nucleotide sequence ID" value="XM_033491823.1"/>
</dbReference>
<keyword evidence="9 14" id="KW-0210">Decarboxylase</keyword>
<feature type="domain" description="Uroporphyrinogen decarboxylase (URO-D)" evidence="16">
    <location>
        <begin position="27"/>
        <end position="36"/>
    </location>
</feature>
<dbReference type="NCBIfam" id="TIGR01464">
    <property type="entry name" value="hemE"/>
    <property type="match status" value="1"/>
</dbReference>
<comment type="similarity">
    <text evidence="4 15">Belongs to the uroporphyrinogen decarboxylase family.</text>
</comment>
<evidence type="ECO:0000256" key="1">
    <source>
        <dbReference type="ARBA" id="ARBA00002448"/>
    </source>
</evidence>
<dbReference type="SUPFAM" id="SSF51726">
    <property type="entry name" value="UROD/MetE-like"/>
    <property type="match status" value="1"/>
</dbReference>
<evidence type="ECO:0000256" key="13">
    <source>
        <dbReference type="ARBA" id="ARBA00048411"/>
    </source>
</evidence>
<evidence type="ECO:0000256" key="11">
    <source>
        <dbReference type="ARBA" id="ARBA00023239"/>
    </source>
</evidence>
<dbReference type="InterPro" id="IPR000257">
    <property type="entry name" value="Uroporphyrinogen_deCOase"/>
</dbReference>
<evidence type="ECO:0000256" key="9">
    <source>
        <dbReference type="ARBA" id="ARBA00022793"/>
    </source>
</evidence>
<keyword evidence="8" id="KW-0963">Cytoplasm</keyword>
<dbReference type="InterPro" id="IPR038071">
    <property type="entry name" value="UROD/MetE-like_sf"/>
</dbReference>
<dbReference type="InterPro" id="IPR006361">
    <property type="entry name" value="Uroporphyrinogen_deCO2ase_HemE"/>
</dbReference>
<dbReference type="AlphaFoldDB" id="A0A6J3K697"/>
<keyword evidence="12 14" id="KW-0627">Porphyrin biosynthesis</keyword>
<dbReference type="PANTHER" id="PTHR21091">
    <property type="entry name" value="METHYLTETRAHYDROFOLATE:HOMOCYSTEINE METHYLTRANSFERASE RELATED"/>
    <property type="match status" value="1"/>
</dbReference>
<evidence type="ECO:0000256" key="12">
    <source>
        <dbReference type="ARBA" id="ARBA00023244"/>
    </source>
</evidence>
<dbReference type="GO" id="GO:0005829">
    <property type="term" value="C:cytosol"/>
    <property type="evidence" value="ECO:0007669"/>
    <property type="project" value="UniProtKB-SubCell"/>
</dbReference>
<keyword evidence="10" id="KW-0350">Heme biosynthesis</keyword>
<dbReference type="EC" id="4.1.1.37" evidence="6 14"/>
<dbReference type="CDD" id="cd00717">
    <property type="entry name" value="URO-D"/>
    <property type="match status" value="1"/>
</dbReference>
<evidence type="ECO:0000256" key="6">
    <source>
        <dbReference type="ARBA" id="ARBA00012288"/>
    </source>
</evidence>
<dbReference type="HAMAP" id="MF_00218">
    <property type="entry name" value="URO_D"/>
    <property type="match status" value="1"/>
</dbReference>
<evidence type="ECO:0000256" key="14">
    <source>
        <dbReference type="RuleBase" id="RU000554"/>
    </source>
</evidence>
<comment type="subunit">
    <text evidence="5">Homodimer.</text>
</comment>
<gene>
    <name evidence="18" type="primary">LOC117232472</name>
</gene>
<protein>
    <recommendedName>
        <fullName evidence="7 14">Uroporphyrinogen decarboxylase</fullName>
        <ecNumber evidence="6 14">4.1.1.37</ecNumber>
    </recommendedName>
</protein>
<evidence type="ECO:0000313" key="18">
    <source>
        <dbReference type="RefSeq" id="XP_033347714.1"/>
    </source>
</evidence>
<evidence type="ECO:0000256" key="10">
    <source>
        <dbReference type="ARBA" id="ARBA00023133"/>
    </source>
</evidence>
<evidence type="ECO:0000256" key="8">
    <source>
        <dbReference type="ARBA" id="ARBA00022490"/>
    </source>
</evidence>
<comment type="pathway">
    <text evidence="3 14">Porphyrin-containing compound metabolism; protoporphyrin-IX biosynthesis; coproporphyrinogen-III from 5-aminolevulinate: step 4/4.</text>
</comment>
<keyword evidence="11 14" id="KW-0456">Lyase</keyword>
<dbReference type="KEGG" id="bvk:117232472"/>
<sequence>MAQTEFPPLKNDLILKAAKGEPTERVPIWIMRQAGRYLPEFQEIRSKHDFFSVCQTPALASEVTLQPIKRFDLDASIIFSDILVLPQAMGLTVEMVPGTQGPILPKPLKDPTDLVRLVHPNVEKDLKYVGDAITLTRHKLEGEVPLIGFTGAPWTLMSYMIQGGGSSTMTKARQWLYKYSEDSHKLLQLITNVIIDYLVMQVKAGAQLLQVFESHSDFLNDELFEKYSFKYLKEISDKVRQRLKEENIPEVPMIAFPKGATMNSLEVLAKSKTYEVLGLDWNVNPIEARKRFGSEITLQGNLDPCALYASEQEIADRARDMAIKFGKTRYIANLGHGILPDIPITSVAAFIKGIHSV</sequence>
<evidence type="ECO:0000259" key="16">
    <source>
        <dbReference type="PROSITE" id="PS00906"/>
    </source>
</evidence>
<dbReference type="UniPathway" id="UPA00251">
    <property type="reaction ID" value="UER00321"/>
</dbReference>
<dbReference type="PANTHER" id="PTHR21091:SF169">
    <property type="entry name" value="UROPORPHYRINOGEN DECARBOXYLASE"/>
    <property type="match status" value="1"/>
</dbReference>
<comment type="function">
    <text evidence="1">Catalyzes the decarboxylation of four acetate groups of uroporphyrinogen-III to yield coproporphyrinogen-III.</text>
</comment>
<proteinExistence type="inferred from homology"/>
<organism evidence="17 18">
    <name type="scientific">Bombus vosnesenskii</name>
    <dbReference type="NCBI Taxonomy" id="207650"/>
    <lineage>
        <taxon>Eukaryota</taxon>
        <taxon>Metazoa</taxon>
        <taxon>Ecdysozoa</taxon>
        <taxon>Arthropoda</taxon>
        <taxon>Hexapoda</taxon>
        <taxon>Insecta</taxon>
        <taxon>Pterygota</taxon>
        <taxon>Neoptera</taxon>
        <taxon>Endopterygota</taxon>
        <taxon>Hymenoptera</taxon>
        <taxon>Apocrita</taxon>
        <taxon>Aculeata</taxon>
        <taxon>Apoidea</taxon>
        <taxon>Anthophila</taxon>
        <taxon>Apidae</taxon>
        <taxon>Bombus</taxon>
        <taxon>Pyrobombus</taxon>
    </lineage>
</organism>
<dbReference type="GO" id="GO:0004853">
    <property type="term" value="F:uroporphyrinogen decarboxylase activity"/>
    <property type="evidence" value="ECO:0007669"/>
    <property type="project" value="UniProtKB-EC"/>
</dbReference>
<dbReference type="PROSITE" id="PS00906">
    <property type="entry name" value="UROD_1"/>
    <property type="match status" value="1"/>
</dbReference>
<comment type="subcellular location">
    <subcellularLocation>
        <location evidence="2">Cytoplasm</location>
        <location evidence="2">Cytosol</location>
    </subcellularLocation>
</comment>
<dbReference type="Proteomes" id="UP000504631">
    <property type="component" value="Unplaced"/>
</dbReference>
<evidence type="ECO:0000256" key="3">
    <source>
        <dbReference type="ARBA" id="ARBA00004804"/>
    </source>
</evidence>
<name>A0A6J3K697_9HYME</name>
<comment type="catalytic activity">
    <reaction evidence="13">
        <text>uroporphyrinogen III + 4 H(+) = coproporphyrinogen III + 4 CO2</text>
        <dbReference type="Rhea" id="RHEA:19865"/>
        <dbReference type="ChEBI" id="CHEBI:15378"/>
        <dbReference type="ChEBI" id="CHEBI:16526"/>
        <dbReference type="ChEBI" id="CHEBI:57308"/>
        <dbReference type="ChEBI" id="CHEBI:57309"/>
        <dbReference type="EC" id="4.1.1.37"/>
    </reaction>
    <physiologicalReaction direction="left-to-right" evidence="13">
        <dbReference type="Rhea" id="RHEA:19866"/>
    </physiologicalReaction>
</comment>
<evidence type="ECO:0000313" key="17">
    <source>
        <dbReference type="Proteomes" id="UP000504631"/>
    </source>
</evidence>
<evidence type="ECO:0000256" key="7">
    <source>
        <dbReference type="ARBA" id="ARBA00014308"/>
    </source>
</evidence>
<dbReference type="CTD" id="7389"/>
<dbReference type="FunFam" id="3.20.20.210:FF:000001">
    <property type="entry name" value="Uroporphyrinogen decarboxylase"/>
    <property type="match status" value="1"/>
</dbReference>
<evidence type="ECO:0000256" key="4">
    <source>
        <dbReference type="ARBA" id="ARBA00009935"/>
    </source>
</evidence>